<dbReference type="EMBL" id="AM778930">
    <property type="protein sequence ID" value="CAO89653.1"/>
    <property type="molecule type" value="Genomic_DNA"/>
</dbReference>
<evidence type="ECO:0000256" key="1">
    <source>
        <dbReference type="SAM" id="MobiDB-lite"/>
    </source>
</evidence>
<sequence length="74" mass="8546">MNVIKPSRSESVQSKQRKEQNQGKIPRNSFRTLLGDLETIYLNMVECAIREGSYRFSKITRPTSLQQKALICTQ</sequence>
<reference evidence="2" key="1">
    <citation type="submission" date="2007-08" db="EMBL/GenBank/DDBJ databases">
        <authorList>
            <person name="Frangeul L."/>
        </authorList>
    </citation>
    <scope>NUCLEOTIDE SEQUENCE</scope>
    <source>
        <strain evidence="2">PCC 7806</strain>
    </source>
</reference>
<feature type="region of interest" description="Disordered" evidence="1">
    <location>
        <begin position="1"/>
        <end position="27"/>
    </location>
</feature>
<gene>
    <name evidence="2" type="ORF">IPF_2967</name>
</gene>
<proteinExistence type="predicted"/>
<name>A8YET1_MICA7</name>
<dbReference type="AlphaFoldDB" id="A8YET1"/>
<organism evidence="2">
    <name type="scientific">Microcystis aeruginosa (strain PCC 7806)</name>
    <dbReference type="NCBI Taxonomy" id="267872"/>
    <lineage>
        <taxon>Bacteria</taxon>
        <taxon>Bacillati</taxon>
        <taxon>Cyanobacteriota</taxon>
        <taxon>Cyanophyceae</taxon>
        <taxon>Oscillatoriophycideae</taxon>
        <taxon>Chroococcales</taxon>
        <taxon>Microcystaceae</taxon>
        <taxon>Microcystis</taxon>
    </lineage>
</organism>
<evidence type="ECO:0000313" key="2">
    <source>
        <dbReference type="EMBL" id="CAO89653.1"/>
    </source>
</evidence>
<accession>A8YET1</accession>
<protein>
    <submittedName>
        <fullName evidence="2">Uncharacterized protein</fullName>
    </submittedName>
</protein>